<sequence length="139" mass="16150">MLFNSSLLTKENIKIMKKTLNNDDSNTYRLGLTKDATILLLEEYNKSIRLIKDDTIEKANHIDVYQIADNFSANKVQFLVTLNSSGLLSEVDIRIKGMYDMTNSNHVKFDFDLSLKYDWTNNDYEPPVDYKDIVLNESR</sequence>
<evidence type="ECO:0000313" key="1">
    <source>
        <dbReference type="EMBL" id="MPN47279.1"/>
    </source>
</evidence>
<reference evidence="1" key="1">
    <citation type="submission" date="2019-08" db="EMBL/GenBank/DDBJ databases">
        <authorList>
            <person name="Kucharzyk K."/>
            <person name="Murdoch R.W."/>
            <person name="Higgins S."/>
            <person name="Loffler F."/>
        </authorList>
    </citation>
    <scope>NUCLEOTIDE SEQUENCE</scope>
</reference>
<gene>
    <name evidence="1" type="ORF">SDC9_194881</name>
</gene>
<dbReference type="EMBL" id="VSSQ01108666">
    <property type="protein sequence ID" value="MPN47279.1"/>
    <property type="molecule type" value="Genomic_DNA"/>
</dbReference>
<protein>
    <submittedName>
        <fullName evidence="1">Uncharacterized protein</fullName>
    </submittedName>
</protein>
<accession>A0A645IA23</accession>
<proteinExistence type="predicted"/>
<comment type="caution">
    <text evidence="1">The sequence shown here is derived from an EMBL/GenBank/DDBJ whole genome shotgun (WGS) entry which is preliminary data.</text>
</comment>
<organism evidence="1">
    <name type="scientific">bioreactor metagenome</name>
    <dbReference type="NCBI Taxonomy" id="1076179"/>
    <lineage>
        <taxon>unclassified sequences</taxon>
        <taxon>metagenomes</taxon>
        <taxon>ecological metagenomes</taxon>
    </lineage>
</organism>
<dbReference type="AlphaFoldDB" id="A0A645IA23"/>
<name>A0A645IA23_9ZZZZ</name>